<protein>
    <submittedName>
        <fullName evidence="1">Uncharacterized protein</fullName>
    </submittedName>
</protein>
<reference evidence="1" key="2">
    <citation type="submission" date="2020-10" db="EMBL/GenBank/DDBJ databases">
        <authorList>
            <person name="Scholz U."/>
            <person name="Mascher M."/>
            <person name="Fiebig A."/>
        </authorList>
    </citation>
    <scope>NUCLEOTIDE SEQUENCE [LARGE SCALE GENOMIC DNA]</scope>
    <source>
        <strain evidence="1">cv. Morex</strain>
    </source>
</reference>
<dbReference type="AlphaFoldDB" id="A0A8I7B2K9"/>
<sequence>MVLQLHPEQEKKVPTGPQRNPLFEVFGIAVTMRLFSCRKQHEQFSAISALVGPQGDVTMYPQLAKLPR</sequence>
<evidence type="ECO:0000313" key="2">
    <source>
        <dbReference type="Proteomes" id="UP000011116"/>
    </source>
</evidence>
<dbReference type="Proteomes" id="UP000011116">
    <property type="component" value="Chromosome 2H"/>
</dbReference>
<dbReference type="Gramene" id="HORVU.MOREX.r3.2HG0134800.1">
    <property type="protein sequence ID" value="HORVU.MOREX.r3.2HG0134800.1.CDS1"/>
    <property type="gene ID" value="HORVU.MOREX.r3.2HG0134800"/>
</dbReference>
<accession>A0A8I7B2K9</accession>
<keyword evidence="2" id="KW-1185">Reference proteome</keyword>
<organism evidence="1 2">
    <name type="scientific">Hordeum vulgare subsp. vulgare</name>
    <name type="common">Domesticated barley</name>
    <dbReference type="NCBI Taxonomy" id="112509"/>
    <lineage>
        <taxon>Eukaryota</taxon>
        <taxon>Viridiplantae</taxon>
        <taxon>Streptophyta</taxon>
        <taxon>Embryophyta</taxon>
        <taxon>Tracheophyta</taxon>
        <taxon>Spermatophyta</taxon>
        <taxon>Magnoliopsida</taxon>
        <taxon>Liliopsida</taxon>
        <taxon>Poales</taxon>
        <taxon>Poaceae</taxon>
        <taxon>BOP clade</taxon>
        <taxon>Pooideae</taxon>
        <taxon>Triticodae</taxon>
        <taxon>Triticeae</taxon>
        <taxon>Hordeinae</taxon>
        <taxon>Hordeum</taxon>
    </lineage>
</organism>
<reference evidence="1" key="3">
    <citation type="submission" date="2022-01" db="UniProtKB">
        <authorList>
            <consortium name="EnsemblPlants"/>
        </authorList>
    </citation>
    <scope>IDENTIFICATION</scope>
    <source>
        <strain evidence="1">subsp. vulgare</strain>
    </source>
</reference>
<dbReference type="EnsemblPlants" id="HORVU.MOREX.r3.2HG0134800.1">
    <property type="protein sequence ID" value="HORVU.MOREX.r3.2HG0134800.1.CDS1"/>
    <property type="gene ID" value="HORVU.MOREX.r3.2HG0134800"/>
</dbReference>
<name>A0A8I7B2K9_HORVV</name>
<proteinExistence type="predicted"/>
<dbReference type="Gramene" id="HORVU.MOREX.r2.2HG0111070.1">
    <property type="protein sequence ID" value="HORVU.MOREX.r2.2HG0111070.1.CDS.1"/>
    <property type="gene ID" value="HORVU.MOREX.r2.2HG0111070"/>
</dbReference>
<evidence type="ECO:0000313" key="1">
    <source>
        <dbReference type="EnsemblPlants" id="HORVU.MOREX.r3.2HG0134800.1.CDS1"/>
    </source>
</evidence>
<reference evidence="2" key="1">
    <citation type="journal article" date="2012" name="Nature">
        <title>A physical, genetic and functional sequence assembly of the barley genome.</title>
        <authorList>
            <consortium name="The International Barley Genome Sequencing Consortium"/>
            <person name="Mayer K.F."/>
            <person name="Waugh R."/>
            <person name="Brown J.W."/>
            <person name="Schulman A."/>
            <person name="Langridge P."/>
            <person name="Platzer M."/>
            <person name="Fincher G.B."/>
            <person name="Muehlbauer G.J."/>
            <person name="Sato K."/>
            <person name="Close T.J."/>
            <person name="Wise R.P."/>
            <person name="Stein N."/>
        </authorList>
    </citation>
    <scope>NUCLEOTIDE SEQUENCE [LARGE SCALE GENOMIC DNA]</scope>
    <source>
        <strain evidence="2">cv. Morex</strain>
    </source>
</reference>